<dbReference type="InterPro" id="IPR036282">
    <property type="entry name" value="Glutathione-S-Trfase_C_sf"/>
</dbReference>
<reference evidence="4 5" key="1">
    <citation type="submission" date="2015-03" db="EMBL/GenBank/DDBJ databases">
        <title>Genomics and transcriptomics of the oil-accumulating basidiomycete yeast T. oleaginosus allow insights into substrate utilization and the diverse evolutionary trajectories of mating systems in fungi.</title>
        <authorList>
            <consortium name="DOE Joint Genome Institute"/>
            <person name="Kourist R."/>
            <person name="Kracht O."/>
            <person name="Bracharz F."/>
            <person name="Lipzen A."/>
            <person name="Nolan M."/>
            <person name="Ohm R."/>
            <person name="Grigoriev I."/>
            <person name="Sun S."/>
            <person name="Heitman J."/>
            <person name="Bruck T."/>
            <person name="Nowrousian M."/>
        </authorList>
    </citation>
    <scope>NUCLEOTIDE SEQUENCE [LARGE SCALE GENOMIC DNA]</scope>
    <source>
        <strain evidence="4 5">IBC0246</strain>
    </source>
</reference>
<dbReference type="GO" id="GO:0016034">
    <property type="term" value="F:maleylacetoacetate isomerase activity"/>
    <property type="evidence" value="ECO:0007669"/>
    <property type="project" value="TreeGrafter"/>
</dbReference>
<dbReference type="GO" id="GO:0006749">
    <property type="term" value="P:glutathione metabolic process"/>
    <property type="evidence" value="ECO:0007669"/>
    <property type="project" value="TreeGrafter"/>
</dbReference>
<name>A0A0J0XME6_9TREE</name>
<evidence type="ECO:0000259" key="2">
    <source>
        <dbReference type="PROSITE" id="PS50404"/>
    </source>
</evidence>
<keyword evidence="5" id="KW-1185">Reference proteome</keyword>
<evidence type="ECO:0000313" key="5">
    <source>
        <dbReference type="Proteomes" id="UP000053611"/>
    </source>
</evidence>
<dbReference type="EMBL" id="KQ087207">
    <property type="protein sequence ID" value="KLT42233.1"/>
    <property type="molecule type" value="Genomic_DNA"/>
</dbReference>
<feature type="domain" description="GST C-terminal" evidence="3">
    <location>
        <begin position="98"/>
        <end position="221"/>
    </location>
</feature>
<sequence length="225" mass="24188">MSKPQLTLYTYFRSSAATRVRTLLSLQGTPYDSVYIHLLNGDQKAAAYVALNPSAAVPTLKVVDGADEWYLTQSAAILEYLDAVYGAGSACGSLMPADEKGKALVRSIIDVLVCDMQPLANLKTLQKVKAMGADSEAWAKEVNEAGLKALEGLLKQYSGGKYAYGDSLTLADVALAPQMYTCLRFGANLADYPTCAAVFKHVSALPEFIAADWKHQPDTPAELRA</sequence>
<evidence type="ECO:0000259" key="3">
    <source>
        <dbReference type="PROSITE" id="PS50405"/>
    </source>
</evidence>
<dbReference type="AlphaFoldDB" id="A0A0J0XME6"/>
<dbReference type="PROSITE" id="PS50405">
    <property type="entry name" value="GST_CTER"/>
    <property type="match status" value="1"/>
</dbReference>
<dbReference type="GO" id="GO:0005739">
    <property type="term" value="C:mitochondrion"/>
    <property type="evidence" value="ECO:0007669"/>
    <property type="project" value="TreeGrafter"/>
</dbReference>
<dbReference type="Pfam" id="PF13409">
    <property type="entry name" value="GST_N_2"/>
    <property type="match status" value="1"/>
</dbReference>
<dbReference type="SUPFAM" id="SSF52833">
    <property type="entry name" value="Thioredoxin-like"/>
    <property type="match status" value="1"/>
</dbReference>
<dbReference type="Gene3D" id="1.20.1050.10">
    <property type="match status" value="1"/>
</dbReference>
<dbReference type="InterPro" id="IPR040079">
    <property type="entry name" value="Glutathione_S-Trfase"/>
</dbReference>
<evidence type="ECO:0000256" key="1">
    <source>
        <dbReference type="ARBA" id="ARBA00010007"/>
    </source>
</evidence>
<dbReference type="PANTHER" id="PTHR42673">
    <property type="entry name" value="MALEYLACETOACETATE ISOMERASE"/>
    <property type="match status" value="1"/>
</dbReference>
<dbReference type="SFLD" id="SFLDS00019">
    <property type="entry name" value="Glutathione_Transferase_(cytos"/>
    <property type="match status" value="1"/>
</dbReference>
<proteinExistence type="inferred from homology"/>
<accession>A0A0J0XME6</accession>
<dbReference type="InterPro" id="IPR005955">
    <property type="entry name" value="GST_Zeta"/>
</dbReference>
<organism evidence="4 5">
    <name type="scientific">Cutaneotrichosporon oleaginosum</name>
    <dbReference type="NCBI Taxonomy" id="879819"/>
    <lineage>
        <taxon>Eukaryota</taxon>
        <taxon>Fungi</taxon>
        <taxon>Dikarya</taxon>
        <taxon>Basidiomycota</taxon>
        <taxon>Agaricomycotina</taxon>
        <taxon>Tremellomycetes</taxon>
        <taxon>Trichosporonales</taxon>
        <taxon>Trichosporonaceae</taxon>
        <taxon>Cutaneotrichosporon</taxon>
    </lineage>
</organism>
<dbReference type="Gene3D" id="3.40.30.10">
    <property type="entry name" value="Glutaredoxin"/>
    <property type="match status" value="1"/>
</dbReference>
<dbReference type="InterPro" id="IPR010987">
    <property type="entry name" value="Glutathione-S-Trfase_C-like"/>
</dbReference>
<dbReference type="GO" id="GO:0006559">
    <property type="term" value="P:L-phenylalanine catabolic process"/>
    <property type="evidence" value="ECO:0007669"/>
    <property type="project" value="TreeGrafter"/>
</dbReference>
<dbReference type="GO" id="GO:0004364">
    <property type="term" value="F:glutathione transferase activity"/>
    <property type="evidence" value="ECO:0007669"/>
    <property type="project" value="TreeGrafter"/>
</dbReference>
<dbReference type="Pfam" id="PF14497">
    <property type="entry name" value="GST_C_3"/>
    <property type="match status" value="1"/>
</dbReference>
<dbReference type="InterPro" id="IPR036249">
    <property type="entry name" value="Thioredoxin-like_sf"/>
</dbReference>
<feature type="domain" description="GST N-terminal" evidence="2">
    <location>
        <begin position="4"/>
        <end position="89"/>
    </location>
</feature>
<dbReference type="SFLD" id="SFLDG00358">
    <property type="entry name" value="Main_(cytGST)"/>
    <property type="match status" value="1"/>
</dbReference>
<evidence type="ECO:0000313" key="4">
    <source>
        <dbReference type="EMBL" id="KLT42233.1"/>
    </source>
</evidence>
<gene>
    <name evidence="4" type="ORF">CC85DRAFT_274581</name>
</gene>
<dbReference type="STRING" id="879819.A0A0J0XME6"/>
<dbReference type="NCBIfam" id="TIGR01262">
    <property type="entry name" value="maiA"/>
    <property type="match status" value="1"/>
</dbReference>
<dbReference type="Proteomes" id="UP000053611">
    <property type="component" value="Unassembled WGS sequence"/>
</dbReference>
<dbReference type="PROSITE" id="PS50404">
    <property type="entry name" value="GST_NTER"/>
    <property type="match status" value="1"/>
</dbReference>
<dbReference type="PANTHER" id="PTHR42673:SF4">
    <property type="entry name" value="MALEYLACETOACETATE ISOMERASE"/>
    <property type="match status" value="1"/>
</dbReference>
<dbReference type="GeneID" id="28981980"/>
<comment type="similarity">
    <text evidence="1">Belongs to the GST superfamily. Zeta family.</text>
</comment>
<dbReference type="SUPFAM" id="SSF47616">
    <property type="entry name" value="GST C-terminal domain-like"/>
    <property type="match status" value="1"/>
</dbReference>
<dbReference type="RefSeq" id="XP_018278724.1">
    <property type="nucleotide sequence ID" value="XM_018421377.1"/>
</dbReference>
<dbReference type="OrthoDB" id="202840at2759"/>
<keyword evidence="4" id="KW-0413">Isomerase</keyword>
<protein>
    <submittedName>
        <fullName evidence="4">Maleylacetoacetate isomerase</fullName>
    </submittedName>
</protein>
<dbReference type="InterPro" id="IPR004045">
    <property type="entry name" value="Glutathione_S-Trfase_N"/>
</dbReference>
<dbReference type="InterPro" id="IPR004046">
    <property type="entry name" value="GST_C"/>
</dbReference>